<dbReference type="AlphaFoldDB" id="A0A663N788"/>
<dbReference type="Proteomes" id="UP000472269">
    <property type="component" value="Unplaced"/>
</dbReference>
<dbReference type="SUPFAM" id="SSF52768">
    <property type="entry name" value="Arginase/deacetylase"/>
    <property type="match status" value="1"/>
</dbReference>
<organism evidence="2 3">
    <name type="scientific">Athene cunicularia</name>
    <name type="common">Burrowing owl</name>
    <name type="synonym">Speotyto cunicularia</name>
    <dbReference type="NCBI Taxonomy" id="194338"/>
    <lineage>
        <taxon>Eukaryota</taxon>
        <taxon>Metazoa</taxon>
        <taxon>Chordata</taxon>
        <taxon>Craniata</taxon>
        <taxon>Vertebrata</taxon>
        <taxon>Euteleostomi</taxon>
        <taxon>Archelosauria</taxon>
        <taxon>Archosauria</taxon>
        <taxon>Dinosauria</taxon>
        <taxon>Saurischia</taxon>
        <taxon>Theropoda</taxon>
        <taxon>Coelurosauria</taxon>
        <taxon>Aves</taxon>
        <taxon>Neognathae</taxon>
        <taxon>Neoaves</taxon>
        <taxon>Telluraves</taxon>
        <taxon>Strigiformes</taxon>
        <taxon>Strigidae</taxon>
        <taxon>Athene</taxon>
    </lineage>
</organism>
<evidence type="ECO:0000313" key="2">
    <source>
        <dbReference type="Ensembl" id="ENSACUP00000020780.1"/>
    </source>
</evidence>
<accession>A0A663N788</accession>
<proteinExistence type="predicted"/>
<name>A0A663N788_ATHCN</name>
<dbReference type="InterPro" id="IPR037138">
    <property type="entry name" value="His_deacetylse_dom_sf"/>
</dbReference>
<evidence type="ECO:0000256" key="1">
    <source>
        <dbReference type="SAM" id="MobiDB-lite"/>
    </source>
</evidence>
<protein>
    <submittedName>
        <fullName evidence="2">Uncharacterized protein</fullName>
    </submittedName>
</protein>
<evidence type="ECO:0000313" key="3">
    <source>
        <dbReference type="Proteomes" id="UP000472269"/>
    </source>
</evidence>
<sequence>MASGTALIYDEEMTTHKLLWSDPVCDIEVPERLSSSYEQLKRYHLVERCVRVPVREGSEEEILLVHRSESYFHHRQGHNPTIPKQGEQHTESSDSSWIQP</sequence>
<dbReference type="InterPro" id="IPR023696">
    <property type="entry name" value="Ureohydrolase_dom_sf"/>
</dbReference>
<dbReference type="Ensembl" id="ENSACUT00000022157.1">
    <property type="protein sequence ID" value="ENSACUP00000020780.1"/>
    <property type="gene ID" value="ENSACUG00000013880.1"/>
</dbReference>
<keyword evidence="3" id="KW-1185">Reference proteome</keyword>
<reference evidence="2" key="2">
    <citation type="submission" date="2025-09" db="UniProtKB">
        <authorList>
            <consortium name="Ensembl"/>
        </authorList>
    </citation>
    <scope>IDENTIFICATION</scope>
</reference>
<reference evidence="2" key="1">
    <citation type="submission" date="2025-08" db="UniProtKB">
        <authorList>
            <consortium name="Ensembl"/>
        </authorList>
    </citation>
    <scope>IDENTIFICATION</scope>
</reference>
<feature type="region of interest" description="Disordered" evidence="1">
    <location>
        <begin position="74"/>
        <end position="100"/>
    </location>
</feature>
<dbReference type="OMA" id="HRSESYF"/>
<dbReference type="Gene3D" id="3.40.800.20">
    <property type="entry name" value="Histone deacetylase domain"/>
    <property type="match status" value="1"/>
</dbReference>